<keyword evidence="2" id="KW-1185">Reference proteome</keyword>
<dbReference type="AlphaFoldDB" id="A0A2I0U996"/>
<accession>A0A2I0U996</accession>
<reference evidence="2" key="1">
    <citation type="submission" date="2017-11" db="EMBL/GenBank/DDBJ databases">
        <authorList>
            <person name="Lima N.C."/>
            <person name="Parody-Merino A.M."/>
            <person name="Battley P.F."/>
            <person name="Fidler A.E."/>
            <person name="Prosdocimi F."/>
        </authorList>
    </citation>
    <scope>NUCLEOTIDE SEQUENCE [LARGE SCALE GENOMIC DNA]</scope>
</reference>
<protein>
    <submittedName>
        <fullName evidence="1">Uncharacterized protein</fullName>
    </submittedName>
</protein>
<dbReference type="Proteomes" id="UP000233556">
    <property type="component" value="Unassembled WGS sequence"/>
</dbReference>
<evidence type="ECO:0000313" key="1">
    <source>
        <dbReference type="EMBL" id="PKU42591.1"/>
    </source>
</evidence>
<evidence type="ECO:0000313" key="2">
    <source>
        <dbReference type="Proteomes" id="UP000233556"/>
    </source>
</evidence>
<proteinExistence type="predicted"/>
<name>A0A2I0U996_LIMLA</name>
<organism evidence="1 2">
    <name type="scientific">Limosa lapponica baueri</name>
    <dbReference type="NCBI Taxonomy" id="1758121"/>
    <lineage>
        <taxon>Eukaryota</taxon>
        <taxon>Metazoa</taxon>
        <taxon>Chordata</taxon>
        <taxon>Craniata</taxon>
        <taxon>Vertebrata</taxon>
        <taxon>Euteleostomi</taxon>
        <taxon>Archelosauria</taxon>
        <taxon>Archosauria</taxon>
        <taxon>Dinosauria</taxon>
        <taxon>Saurischia</taxon>
        <taxon>Theropoda</taxon>
        <taxon>Coelurosauria</taxon>
        <taxon>Aves</taxon>
        <taxon>Neognathae</taxon>
        <taxon>Neoaves</taxon>
        <taxon>Charadriiformes</taxon>
        <taxon>Scolopacidae</taxon>
        <taxon>Limosa</taxon>
    </lineage>
</organism>
<dbReference type="EMBL" id="KZ505978">
    <property type="protein sequence ID" value="PKU42591.1"/>
    <property type="molecule type" value="Genomic_DNA"/>
</dbReference>
<gene>
    <name evidence="1" type="ORF">llap_7105</name>
</gene>
<reference evidence="2" key="2">
    <citation type="submission" date="2017-12" db="EMBL/GenBank/DDBJ databases">
        <title>Genome sequence of the Bar-tailed Godwit (Limosa lapponica baueri).</title>
        <authorList>
            <person name="Lima N.C.B."/>
            <person name="Parody-Merino A.M."/>
            <person name="Battley P.F."/>
            <person name="Fidler A.E."/>
            <person name="Prosdocimi F."/>
        </authorList>
    </citation>
    <scope>NUCLEOTIDE SEQUENCE [LARGE SCALE GENOMIC DNA]</scope>
</reference>
<sequence>MGRASGSPRHCQQPSRTSTTLYLASSILLTGRVNQPRTRHGTGTARLLLRDLCLALDSTLVWVTLALIQNDLAVHWWATAIESPCPDTPKEQLQGNPTEPERCMSTKPEYTVNLQTPVSRFANSYSSISRWEWTRQGMVKKLCGQSNWANAERKVIATLLGDSSDYFLPGIRYSVLSQTALGATQTPPFPPCRTRLNKQAKNIQKILWGESVRVAARSP</sequence>